<dbReference type="KEGG" id="tng:GSTEN00025589G001"/>
<accession>Q4S1E7</accession>
<evidence type="ECO:0000256" key="18">
    <source>
        <dbReference type="ARBA" id="ARBA00077425"/>
    </source>
</evidence>
<keyword evidence="7" id="KW-0862">Zinc</keyword>
<dbReference type="InterPro" id="IPR059188">
    <property type="entry name" value="Znf_CLPX-like"/>
</dbReference>
<protein>
    <recommendedName>
        <fullName evidence="17">ATP-dependent clpX-like chaperone, mitochondrial</fullName>
        <ecNumber evidence="2">3.6.4.10</ecNumber>
    </recommendedName>
    <alternativeName>
        <fullName evidence="18">ATP-dependent Clp protease ATP-binding subunit clpX-like, mitochondrial</fullName>
    </alternativeName>
</protein>
<feature type="region of interest" description="Disordered" evidence="19">
    <location>
        <begin position="225"/>
        <end position="246"/>
    </location>
</feature>
<dbReference type="EMBL" id="CAAE01014769">
    <property type="protein sequence ID" value="CAG05535.1"/>
    <property type="molecule type" value="Genomic_DNA"/>
</dbReference>
<feature type="compositionally biased region" description="Basic and acidic residues" evidence="19">
    <location>
        <begin position="43"/>
        <end position="62"/>
    </location>
</feature>
<dbReference type="FunFam" id="3.40.50.300:FF:000378">
    <property type="entry name" value="ATP-dependent Clp protease ATP-binding subunit clpX-like, mitochondrial"/>
    <property type="match status" value="1"/>
</dbReference>
<evidence type="ECO:0000256" key="1">
    <source>
        <dbReference type="ARBA" id="ARBA00004436"/>
    </source>
</evidence>
<evidence type="ECO:0000256" key="4">
    <source>
        <dbReference type="ARBA" id="ARBA00022723"/>
    </source>
</evidence>
<dbReference type="PROSITE" id="PS51902">
    <property type="entry name" value="CLPX_ZB"/>
    <property type="match status" value="1"/>
</dbReference>
<dbReference type="GO" id="GO:0051603">
    <property type="term" value="P:proteolysis involved in protein catabolic process"/>
    <property type="evidence" value="ECO:0007669"/>
    <property type="project" value="TreeGrafter"/>
</dbReference>
<keyword evidence="3" id="KW-0597">Phosphoprotein</keyword>
<dbReference type="InterPro" id="IPR059067">
    <property type="entry name" value="Znf_ribbon_CLPX-like"/>
</dbReference>
<proteinExistence type="predicted"/>
<evidence type="ECO:0000256" key="8">
    <source>
        <dbReference type="ARBA" id="ARBA00022840"/>
    </source>
</evidence>
<feature type="non-terminal residue" evidence="21">
    <location>
        <position position="669"/>
    </location>
</feature>
<dbReference type="Gene3D" id="3.40.50.300">
    <property type="entry name" value="P-loop containing nucleotide triphosphate hydrolases"/>
    <property type="match status" value="1"/>
</dbReference>
<keyword evidence="4" id="KW-0479">Metal-binding</keyword>
<feature type="compositionally biased region" description="Acidic residues" evidence="19">
    <location>
        <begin position="647"/>
        <end position="658"/>
    </location>
</feature>
<dbReference type="Pfam" id="PF07724">
    <property type="entry name" value="AAA_2"/>
    <property type="match status" value="1"/>
</dbReference>
<dbReference type="InterPro" id="IPR019489">
    <property type="entry name" value="Clp_ATPase_C"/>
</dbReference>
<dbReference type="Gene3D" id="1.10.8.60">
    <property type="match status" value="1"/>
</dbReference>
<organism evidence="21">
    <name type="scientific">Tetraodon nigroviridis</name>
    <name type="common">Spotted green pufferfish</name>
    <name type="synonym">Chelonodon nigroviridis</name>
    <dbReference type="NCBI Taxonomy" id="99883"/>
    <lineage>
        <taxon>Eukaryota</taxon>
        <taxon>Metazoa</taxon>
        <taxon>Chordata</taxon>
        <taxon>Craniata</taxon>
        <taxon>Vertebrata</taxon>
        <taxon>Euteleostomi</taxon>
        <taxon>Actinopterygii</taxon>
        <taxon>Neopterygii</taxon>
        <taxon>Teleostei</taxon>
        <taxon>Neoteleostei</taxon>
        <taxon>Acanthomorphata</taxon>
        <taxon>Eupercaria</taxon>
        <taxon>Tetraodontiformes</taxon>
        <taxon>Tetradontoidea</taxon>
        <taxon>Tetraodontidae</taxon>
        <taxon>Tetraodon</taxon>
    </lineage>
</organism>
<reference evidence="21" key="1">
    <citation type="journal article" date="2004" name="Nature">
        <title>Genome duplication in the teleost fish Tetraodon nigroviridis reveals the early vertebrate proto-karyotype.</title>
        <authorList>
            <person name="Jaillon O."/>
            <person name="Aury J.-M."/>
            <person name="Brunet F."/>
            <person name="Petit J.-L."/>
            <person name="Stange-Thomann N."/>
            <person name="Mauceli E."/>
            <person name="Bouneau L."/>
            <person name="Fischer C."/>
            <person name="Ozouf-Costaz C."/>
            <person name="Bernot A."/>
            <person name="Nicaud S."/>
            <person name="Jaffe D."/>
            <person name="Fisher S."/>
            <person name="Lutfalla G."/>
            <person name="Dossat C."/>
            <person name="Segurens B."/>
            <person name="Dasilva C."/>
            <person name="Salanoubat M."/>
            <person name="Levy M."/>
            <person name="Boudet N."/>
            <person name="Castellano S."/>
            <person name="Anthouard V."/>
            <person name="Jubin C."/>
            <person name="Castelli V."/>
            <person name="Katinka M."/>
            <person name="Vacherie B."/>
            <person name="Biemont C."/>
            <person name="Skalli Z."/>
            <person name="Cattolico L."/>
            <person name="Poulain J."/>
            <person name="De Berardinis V."/>
            <person name="Cruaud C."/>
            <person name="Duprat S."/>
            <person name="Brottier P."/>
            <person name="Coutanceau J.-P."/>
            <person name="Gouzy J."/>
            <person name="Parra G."/>
            <person name="Lardier G."/>
            <person name="Chapple C."/>
            <person name="McKernan K.J."/>
            <person name="McEwan P."/>
            <person name="Bosak S."/>
            <person name="Kellis M."/>
            <person name="Volff J.-N."/>
            <person name="Guigo R."/>
            <person name="Zody M.C."/>
            <person name="Mesirov J."/>
            <person name="Lindblad-Toh K."/>
            <person name="Birren B."/>
            <person name="Nusbaum C."/>
            <person name="Kahn D."/>
            <person name="Robinson-Rechavi M."/>
            <person name="Laudet V."/>
            <person name="Schachter V."/>
            <person name="Quetier F."/>
            <person name="Saurin W."/>
            <person name="Scarpelli C."/>
            <person name="Wincker P."/>
            <person name="Lander E.S."/>
            <person name="Weissenbach J."/>
            <person name="Roest Crollius H."/>
        </authorList>
    </citation>
    <scope>NUCLEOTIDE SEQUENCE [LARGE SCALE GENOMIC DNA]</scope>
</reference>
<dbReference type="OrthoDB" id="1721884at2759"/>
<evidence type="ECO:0000256" key="12">
    <source>
        <dbReference type="ARBA" id="ARBA00023186"/>
    </source>
</evidence>
<dbReference type="Pfam" id="PF10431">
    <property type="entry name" value="ClpB_D2-small"/>
    <property type="match status" value="1"/>
</dbReference>
<dbReference type="FunFam" id="3.40.50.300:FF:003247">
    <property type="entry name" value="ATP-dependent Clp protease ATP-binding subunit clpX-like, mitochondrial"/>
    <property type="match status" value="1"/>
</dbReference>
<dbReference type="GO" id="GO:0042645">
    <property type="term" value="C:mitochondrial nucleoid"/>
    <property type="evidence" value="ECO:0007669"/>
    <property type="project" value="UniProtKB-SubCell"/>
</dbReference>
<evidence type="ECO:0000256" key="3">
    <source>
        <dbReference type="ARBA" id="ARBA00022553"/>
    </source>
</evidence>
<keyword evidence="6" id="KW-0378">Hydrolase</keyword>
<dbReference type="FunFam" id="1.10.8.60:FF:000002">
    <property type="entry name" value="ATP-dependent Clp protease ATP-binding subunit ClpX"/>
    <property type="match status" value="1"/>
</dbReference>
<dbReference type="GO" id="GO:0008270">
    <property type="term" value="F:zinc ion binding"/>
    <property type="evidence" value="ECO:0007669"/>
    <property type="project" value="InterPro"/>
</dbReference>
<keyword evidence="9" id="KW-0809">Transit peptide</keyword>
<sequence>GLSCSRFQAFVPGRQSCRETLFPAWVRVRMFSETAVCYGSKDGTTKDGGPDGGKKSISEGKRMSGSGGSGKGGNQLRCPKCGDPCTHVETFVSSTRFVKCEKCHHFFVVLSEMDSKKGLSKEPESAAEAVKLAFSQKPPPPPKKIYAYLDKYVVGQSYAKKVLAVAVYNHYKRIYNNIPAGSQQQVEVEKQPTLTPRELEMRRREDEYRFTKLLQIAGISPHGNALGASMQQQTSQHTPQERRGGEVLDSAHADIKLDKSNIILLGPTGSGDGGRRPSASACPGGLSLTTPPHPLTVAGKTLLAQTLARCLDVPFAICDCTTLTQAGYVGEDIESVIAKLLQDANYSVEKAQQGIVFLDEVDKIGSVPGIHQLRDVGGEGVQQGLLKLLEGTVVNVPEKNSRKLRGETVQVDTTNILFVASGAFNGLDRIISRRKNEKVSWLHCQYLGFGTPSNLGKGRRAAAAADLANSSGETDTVAEIEEKDRLLKHVEARDLIEFGMIPEFVGRLPVVVPLHSLDEDTLVRILTEPRNAVVPQYQALFSMDKCELNVNEAALRAIARMALERKTGARGLRSIMEKLLLEPMFEVPHSDIVAVEVDKDAVQGKSQPRYVRLDLRPAPLRSRCAFGFDSGAVISRLNSRAPAKESSEEEYDSGIEEENWPRQADAANN</sequence>
<feature type="non-terminal residue" evidence="21">
    <location>
        <position position="1"/>
    </location>
</feature>
<dbReference type="InterPro" id="IPR027417">
    <property type="entry name" value="P-loop_NTPase"/>
</dbReference>
<feature type="region of interest" description="Disordered" evidence="19">
    <location>
        <begin position="638"/>
        <end position="669"/>
    </location>
</feature>
<dbReference type="AlphaFoldDB" id="Q4S1E7"/>
<evidence type="ECO:0000256" key="6">
    <source>
        <dbReference type="ARBA" id="ARBA00022801"/>
    </source>
</evidence>
<dbReference type="CDD" id="cd19497">
    <property type="entry name" value="RecA-like_ClpX"/>
    <property type="match status" value="1"/>
</dbReference>
<dbReference type="InterPro" id="IPR003959">
    <property type="entry name" value="ATPase_AAA_core"/>
</dbReference>
<evidence type="ECO:0000256" key="16">
    <source>
        <dbReference type="ARBA" id="ARBA00065499"/>
    </source>
</evidence>
<dbReference type="EC" id="3.6.4.10" evidence="2"/>
<evidence type="ECO:0000256" key="11">
    <source>
        <dbReference type="ARBA" id="ARBA00023128"/>
    </source>
</evidence>
<keyword evidence="11" id="KW-0496">Mitochondrion</keyword>
<dbReference type="SUPFAM" id="SSF52540">
    <property type="entry name" value="P-loop containing nucleoside triphosphate hydrolases"/>
    <property type="match status" value="1"/>
</dbReference>
<dbReference type="GO" id="GO:0016887">
    <property type="term" value="F:ATP hydrolysis activity"/>
    <property type="evidence" value="ECO:0007669"/>
    <property type="project" value="InterPro"/>
</dbReference>
<evidence type="ECO:0000256" key="5">
    <source>
        <dbReference type="ARBA" id="ARBA00022741"/>
    </source>
</evidence>
<dbReference type="PANTHER" id="PTHR48102:SF7">
    <property type="entry name" value="ATP-DEPENDENT CLP PROTEASE ATP-BINDING SUBUNIT CLPX-LIKE, MITOCHONDRIAL"/>
    <property type="match status" value="1"/>
</dbReference>
<comment type="subunit">
    <text evidence="16">Homohexamer that forms a ring structure; this hexamerization requires ATP binding. Component of the ClpXP complex formed by the assembly of two CLPP heptameric rings with two CLPX hexameric rings, giving rise to a symmetrical structure with two central CLPP rings flanked by a CLPX ring at either end of the complex. Interacts with TFAM.</text>
</comment>
<evidence type="ECO:0000256" key="15">
    <source>
        <dbReference type="ARBA" id="ARBA00058714"/>
    </source>
</evidence>
<evidence type="ECO:0000256" key="19">
    <source>
        <dbReference type="SAM" id="MobiDB-lite"/>
    </source>
</evidence>
<evidence type="ECO:0000256" key="7">
    <source>
        <dbReference type="ARBA" id="ARBA00022833"/>
    </source>
</evidence>
<comment type="subcellular location">
    <subcellularLocation>
        <location evidence="1">Mitochondrion matrix</location>
        <location evidence="1">Mitochondrion nucleoid</location>
    </subcellularLocation>
</comment>
<gene>
    <name evidence="21" type="ORF">GSTENG00025589001</name>
</gene>
<dbReference type="GO" id="GO:0005524">
    <property type="term" value="F:ATP binding"/>
    <property type="evidence" value="ECO:0007669"/>
    <property type="project" value="UniProtKB-KW"/>
</dbReference>
<comment type="caution">
    <text evidence="21">The sequence shown here is derived from an EMBL/GenBank/DDBJ whole genome shotgun (WGS) entry which is preliminary data.</text>
</comment>
<reference evidence="21" key="2">
    <citation type="submission" date="2004-02" db="EMBL/GenBank/DDBJ databases">
        <authorList>
            <consortium name="Genoscope"/>
            <consortium name="Whitehead Institute Centre for Genome Research"/>
        </authorList>
    </citation>
    <scope>NUCLEOTIDE SEQUENCE</scope>
</reference>
<keyword evidence="10" id="KW-0007">Acetylation</keyword>
<keyword evidence="5" id="KW-0547">Nucleotide-binding</keyword>
<dbReference type="Pfam" id="PF26040">
    <property type="entry name" value="Zn_ribbon_CLPX_N"/>
    <property type="match status" value="1"/>
</dbReference>
<evidence type="ECO:0000256" key="9">
    <source>
        <dbReference type="ARBA" id="ARBA00022946"/>
    </source>
</evidence>
<comment type="catalytic activity">
    <reaction evidence="14">
        <text>ATP + H2O = ADP + phosphate + H(+)</text>
        <dbReference type="Rhea" id="RHEA:13065"/>
        <dbReference type="ChEBI" id="CHEBI:15377"/>
        <dbReference type="ChEBI" id="CHEBI:15378"/>
        <dbReference type="ChEBI" id="CHEBI:30616"/>
        <dbReference type="ChEBI" id="CHEBI:43474"/>
        <dbReference type="ChEBI" id="CHEBI:456216"/>
        <dbReference type="EC" id="3.6.4.10"/>
    </reaction>
    <physiologicalReaction direction="left-to-right" evidence="14">
        <dbReference type="Rhea" id="RHEA:13066"/>
    </physiologicalReaction>
</comment>
<name>Q4S1E7_TETNG</name>
<evidence type="ECO:0000313" key="21">
    <source>
        <dbReference type="EMBL" id="CAG05535.1"/>
    </source>
</evidence>
<keyword evidence="8" id="KW-0067">ATP-binding</keyword>
<keyword evidence="12" id="KW-0143">Chaperone</keyword>
<dbReference type="InterPro" id="IPR050052">
    <property type="entry name" value="ATP-dep_Clp_protease_ClpX"/>
</dbReference>
<evidence type="ECO:0000256" key="2">
    <source>
        <dbReference type="ARBA" id="ARBA00012554"/>
    </source>
</evidence>
<feature type="region of interest" description="Disordered" evidence="19">
    <location>
        <begin position="42"/>
        <end position="74"/>
    </location>
</feature>
<dbReference type="SMART" id="SM01086">
    <property type="entry name" value="ClpB_D2-small"/>
    <property type="match status" value="1"/>
</dbReference>
<keyword evidence="13" id="KW-1135">Mitochondrion nucleoid</keyword>
<evidence type="ECO:0000256" key="17">
    <source>
        <dbReference type="ARBA" id="ARBA00073042"/>
    </source>
</evidence>
<evidence type="ECO:0000256" key="13">
    <source>
        <dbReference type="ARBA" id="ARBA00023271"/>
    </source>
</evidence>
<feature type="domain" description="ClpX-type ZB" evidence="20">
    <location>
        <begin position="66"/>
        <end position="119"/>
    </location>
</feature>
<feature type="compositionally biased region" description="Polar residues" evidence="19">
    <location>
        <begin position="229"/>
        <end position="238"/>
    </location>
</feature>
<dbReference type="GO" id="GO:0046983">
    <property type="term" value="F:protein dimerization activity"/>
    <property type="evidence" value="ECO:0007669"/>
    <property type="project" value="InterPro"/>
</dbReference>
<evidence type="ECO:0000256" key="10">
    <source>
        <dbReference type="ARBA" id="ARBA00022990"/>
    </source>
</evidence>
<evidence type="ECO:0000259" key="20">
    <source>
        <dbReference type="PROSITE" id="PS51902"/>
    </source>
</evidence>
<comment type="function">
    <text evidence="15">ATP-dependent chaperone that functions as an unfoldase. As part of the ClpXP protease complex, it recognizes specific protein substrates, unfolds them using energy derived from ATP hydrolysis, and then translocates them to the proteolytic subunit (CLPP) of the ClpXP complex for degradation. Thanks to its chaperone activity, it also functions in the incorporation of the pyridoxal phosphate cofactor into 5-aminolevulinate synthase, thereby activating 5-aminolevulinate (ALA) synthesis, the first step in heme biosynthesis. This chaperone is also involved in the control of mtDNA nucleoid distribution, by regulating mitochondrial transcription factor A (TFAM) activity.</text>
</comment>
<dbReference type="PANTHER" id="PTHR48102">
    <property type="entry name" value="ATP-DEPENDENT CLP PROTEASE ATP-BINDING SUBUNIT CLPX-LIKE, MITOCHONDRIAL-RELATED"/>
    <property type="match status" value="1"/>
</dbReference>
<evidence type="ECO:0000256" key="14">
    <source>
        <dbReference type="ARBA" id="ARBA00050527"/>
    </source>
</evidence>